<evidence type="ECO:0000313" key="7">
    <source>
        <dbReference type="EMBL" id="KAK0398236.1"/>
    </source>
</evidence>
<feature type="domain" description="RING-type" evidence="6">
    <location>
        <begin position="25"/>
        <end position="74"/>
    </location>
</feature>
<dbReference type="InterPro" id="IPR027370">
    <property type="entry name" value="Znf-RING_euk"/>
</dbReference>
<dbReference type="PANTHER" id="PTHR25462:SF305">
    <property type="entry name" value="RING-TYPE DOMAIN-CONTAINING PROTEIN"/>
    <property type="match status" value="1"/>
</dbReference>
<dbReference type="InterPro" id="IPR047153">
    <property type="entry name" value="TRIM45/56/19-like"/>
</dbReference>
<evidence type="ECO:0000256" key="2">
    <source>
        <dbReference type="ARBA" id="ARBA00022771"/>
    </source>
</evidence>
<dbReference type="GO" id="GO:0008270">
    <property type="term" value="F:zinc ion binding"/>
    <property type="evidence" value="ECO:0007669"/>
    <property type="project" value="UniProtKB-KW"/>
</dbReference>
<dbReference type="Pfam" id="PF13445">
    <property type="entry name" value="zf-RING_UBOX"/>
    <property type="match status" value="1"/>
</dbReference>
<evidence type="ECO:0000256" key="3">
    <source>
        <dbReference type="ARBA" id="ARBA00022833"/>
    </source>
</evidence>
<feature type="compositionally biased region" description="Basic and acidic residues" evidence="5">
    <location>
        <begin position="309"/>
        <end position="327"/>
    </location>
</feature>
<dbReference type="EMBL" id="JAUCMV010000005">
    <property type="protein sequence ID" value="KAK0398236.1"/>
    <property type="molecule type" value="Genomic_DNA"/>
</dbReference>
<comment type="caution">
    <text evidence="7">The sequence shown here is derived from an EMBL/GenBank/DDBJ whole genome shotgun (WGS) entry which is preliminary data.</text>
</comment>
<dbReference type="PANTHER" id="PTHR25462">
    <property type="entry name" value="BONUS, ISOFORM C-RELATED"/>
    <property type="match status" value="1"/>
</dbReference>
<dbReference type="InterPro" id="IPR001841">
    <property type="entry name" value="Znf_RING"/>
</dbReference>
<evidence type="ECO:0000256" key="1">
    <source>
        <dbReference type="ARBA" id="ARBA00022723"/>
    </source>
</evidence>
<dbReference type="InterPro" id="IPR013083">
    <property type="entry name" value="Znf_RING/FYVE/PHD"/>
</dbReference>
<keyword evidence="8" id="KW-1185">Reference proteome</keyword>
<dbReference type="AlphaFoldDB" id="A0AA39LHT9"/>
<keyword evidence="2 4" id="KW-0863">Zinc-finger</keyword>
<reference evidence="7" key="1">
    <citation type="submission" date="2023-06" db="EMBL/GenBank/DDBJ databases">
        <title>Genomic analysis of the entomopathogenic nematode Steinernema hermaphroditum.</title>
        <authorList>
            <person name="Schwarz E.M."/>
            <person name="Heppert J.K."/>
            <person name="Baniya A."/>
            <person name="Schwartz H.T."/>
            <person name="Tan C.-H."/>
            <person name="Antoshechkin I."/>
            <person name="Sternberg P.W."/>
            <person name="Goodrich-Blair H."/>
            <person name="Dillman A.R."/>
        </authorList>
    </citation>
    <scope>NUCLEOTIDE SEQUENCE</scope>
    <source>
        <strain evidence="7">PS9179</strain>
        <tissue evidence="7">Whole animal</tissue>
    </source>
</reference>
<dbReference type="PROSITE" id="PS00518">
    <property type="entry name" value="ZF_RING_1"/>
    <property type="match status" value="1"/>
</dbReference>
<dbReference type="Proteomes" id="UP001175271">
    <property type="component" value="Unassembled WGS sequence"/>
</dbReference>
<evidence type="ECO:0000313" key="8">
    <source>
        <dbReference type="Proteomes" id="UP001175271"/>
    </source>
</evidence>
<organism evidence="7 8">
    <name type="scientific">Steinernema hermaphroditum</name>
    <dbReference type="NCBI Taxonomy" id="289476"/>
    <lineage>
        <taxon>Eukaryota</taxon>
        <taxon>Metazoa</taxon>
        <taxon>Ecdysozoa</taxon>
        <taxon>Nematoda</taxon>
        <taxon>Chromadorea</taxon>
        <taxon>Rhabditida</taxon>
        <taxon>Tylenchina</taxon>
        <taxon>Panagrolaimomorpha</taxon>
        <taxon>Strongyloidoidea</taxon>
        <taxon>Steinernematidae</taxon>
        <taxon>Steinernema</taxon>
    </lineage>
</organism>
<dbReference type="SMART" id="SM00184">
    <property type="entry name" value="RING"/>
    <property type="match status" value="1"/>
</dbReference>
<keyword evidence="1" id="KW-0479">Metal-binding</keyword>
<evidence type="ECO:0000256" key="4">
    <source>
        <dbReference type="PROSITE-ProRule" id="PRU00175"/>
    </source>
</evidence>
<proteinExistence type="predicted"/>
<dbReference type="SUPFAM" id="SSF57850">
    <property type="entry name" value="RING/U-box"/>
    <property type="match status" value="1"/>
</dbReference>
<accession>A0AA39LHT9</accession>
<dbReference type="GO" id="GO:0005654">
    <property type="term" value="C:nucleoplasm"/>
    <property type="evidence" value="ECO:0007669"/>
    <property type="project" value="TreeGrafter"/>
</dbReference>
<feature type="region of interest" description="Disordered" evidence="5">
    <location>
        <begin position="307"/>
        <end position="334"/>
    </location>
</feature>
<evidence type="ECO:0000256" key="5">
    <source>
        <dbReference type="SAM" id="MobiDB-lite"/>
    </source>
</evidence>
<dbReference type="Gene3D" id="3.30.40.10">
    <property type="entry name" value="Zinc/RING finger domain, C3HC4 (zinc finger)"/>
    <property type="match status" value="1"/>
</dbReference>
<evidence type="ECO:0000259" key="6">
    <source>
        <dbReference type="PROSITE" id="PS50089"/>
    </source>
</evidence>
<dbReference type="GO" id="GO:0061630">
    <property type="term" value="F:ubiquitin protein ligase activity"/>
    <property type="evidence" value="ECO:0007669"/>
    <property type="project" value="TreeGrafter"/>
</dbReference>
<dbReference type="PROSITE" id="PS50089">
    <property type="entry name" value="ZF_RING_2"/>
    <property type="match status" value="1"/>
</dbReference>
<keyword evidence="3" id="KW-0862">Zinc</keyword>
<name>A0AA39LHT9_9BILA</name>
<gene>
    <name evidence="7" type="ORF">QR680_002488</name>
</gene>
<sequence length="547" mass="62238">MDSVQGVQSQRLVSFLLDGDDVVNCEVCCEPFDAQERPPKLLPCGHNFCKNCLFSLCCHQQYYLLESVACPTCREEFSTTVAMDAPVNYDLCKMLESVQKCKEVTVIHKIGDKSTAEEDKKNASTTSFNLSRATTKISIRPASKRFKKGKSSSTVTRPMFATSGTAILCTDCGRRLSDRHCAKWARFCERCNGKSQRLSLTCLECCVERHNGHKLISMPDLELNHQKLINDLYELLRARQDMDIKGSAMDSTFMRVTKETLTEKFIDGLPQRIKKLERSRLPLPPAVIVKVRRKELRNHLKLQKINGMFEKKEKEETDGSRSKRKNIEQLNSSQKQPDHSVALMSIELAILAVNQFSSQLCDALAASFQVILSTKSTDLDKVNAYLNCAKRLGALITDTLVSQTLHLLEDALLNCFLNVHLITKDLTLIEEERRAVWKTVQATFTELLRVARTIWTPKDASRVELVEDIAYLCHMYADVCDHATIMICIIEAARARSEEKSPMEPQLKMIDEHLIECRKSQRQKNAKGRRPRLLKGLRTWFKTVLSK</sequence>
<protein>
    <recommendedName>
        <fullName evidence="6">RING-type domain-containing protein</fullName>
    </recommendedName>
</protein>
<dbReference type="InterPro" id="IPR017907">
    <property type="entry name" value="Znf_RING_CS"/>
</dbReference>